<keyword evidence="1" id="KW-1133">Transmembrane helix</keyword>
<accession>A0A1U9KNY9</accession>
<reference evidence="2 3" key="1">
    <citation type="submission" date="2016-03" db="EMBL/GenBank/DDBJ databases">
        <title>Acetic acid bacteria sequencing.</title>
        <authorList>
            <person name="Brandt J."/>
            <person name="Jakob F."/>
            <person name="Vogel R.F."/>
        </authorList>
    </citation>
    <scope>NUCLEOTIDE SEQUENCE [LARGE SCALE GENOMIC DNA]</scope>
    <source>
        <strain evidence="2 3">NBRC 101099</strain>
    </source>
</reference>
<evidence type="ECO:0000313" key="2">
    <source>
        <dbReference type="EMBL" id="AQS87463.1"/>
    </source>
</evidence>
<keyword evidence="1" id="KW-0472">Membrane</keyword>
<organism evidence="2 3">
    <name type="scientific">Neoasaia chiangmaiensis</name>
    <dbReference type="NCBI Taxonomy" id="320497"/>
    <lineage>
        <taxon>Bacteria</taxon>
        <taxon>Pseudomonadati</taxon>
        <taxon>Pseudomonadota</taxon>
        <taxon>Alphaproteobacteria</taxon>
        <taxon>Acetobacterales</taxon>
        <taxon>Acetobacteraceae</taxon>
        <taxon>Neoasaia</taxon>
    </lineage>
</organism>
<feature type="transmembrane region" description="Helical" evidence="1">
    <location>
        <begin position="7"/>
        <end position="30"/>
    </location>
</feature>
<sequence>MQDLPTYALWFWWLLCTAETSGISSLLYQIGQIFNGSSLLRTGELQLLLHQSVRFYVMAGPTAALVFWFAVMGAVFAYLSAESGMVLLKRMKGEKQANWHIRSVRKKYFTRRQK</sequence>
<name>A0A1U9KNY9_9PROT</name>
<dbReference type="Proteomes" id="UP000188604">
    <property type="component" value="Chromosome"/>
</dbReference>
<evidence type="ECO:0000313" key="3">
    <source>
        <dbReference type="Proteomes" id="UP000188604"/>
    </source>
</evidence>
<keyword evidence="1" id="KW-0812">Transmembrane</keyword>
<feature type="transmembrane region" description="Helical" evidence="1">
    <location>
        <begin position="55"/>
        <end position="81"/>
    </location>
</feature>
<protein>
    <submittedName>
        <fullName evidence="2">Uncharacterized protein</fullName>
    </submittedName>
</protein>
<gene>
    <name evidence="2" type="ORF">A0U93_05375</name>
</gene>
<proteinExistence type="predicted"/>
<dbReference type="AlphaFoldDB" id="A0A1U9KNY9"/>
<keyword evidence="3" id="KW-1185">Reference proteome</keyword>
<dbReference type="EMBL" id="CP014691">
    <property type="protein sequence ID" value="AQS87463.1"/>
    <property type="molecule type" value="Genomic_DNA"/>
</dbReference>
<evidence type="ECO:0000256" key="1">
    <source>
        <dbReference type="SAM" id="Phobius"/>
    </source>
</evidence>
<dbReference type="KEGG" id="nch:A0U93_05375"/>